<keyword evidence="1" id="KW-0175">Coiled coil</keyword>
<dbReference type="EMBL" id="JACXSI010000066">
    <property type="protein sequence ID" value="MBD3110291.1"/>
    <property type="molecule type" value="Genomic_DNA"/>
</dbReference>
<evidence type="ECO:0000313" key="3">
    <source>
        <dbReference type="Proteomes" id="UP000602076"/>
    </source>
</evidence>
<dbReference type="Pfam" id="PF10737">
    <property type="entry name" value="GerPC"/>
    <property type="match status" value="1"/>
</dbReference>
<keyword evidence="3" id="KW-1185">Reference proteome</keyword>
<organism evidence="2 3">
    <name type="scientific">Peribacillus faecalis</name>
    <dbReference type="NCBI Taxonomy" id="2772559"/>
    <lineage>
        <taxon>Bacteria</taxon>
        <taxon>Bacillati</taxon>
        <taxon>Bacillota</taxon>
        <taxon>Bacilli</taxon>
        <taxon>Bacillales</taxon>
        <taxon>Bacillaceae</taxon>
        <taxon>Peribacillus</taxon>
    </lineage>
</organism>
<reference evidence="2" key="1">
    <citation type="submission" date="2020-09" db="EMBL/GenBank/DDBJ databases">
        <title>Bacillus faecalis sp. nov., a moderately halophilic bacterium isolated from cow faeces.</title>
        <authorList>
            <person name="Jiang L."/>
            <person name="Lee J."/>
        </authorList>
    </citation>
    <scope>NUCLEOTIDE SEQUENCE</scope>
    <source>
        <strain evidence="2">AGMB 02131</strain>
    </source>
</reference>
<protein>
    <submittedName>
        <fullName evidence="2">Uncharacterized protein</fullName>
    </submittedName>
</protein>
<proteinExistence type="predicted"/>
<comment type="caution">
    <text evidence="2">The sequence shown here is derived from an EMBL/GenBank/DDBJ whole genome shotgun (WGS) entry which is preliminary data.</text>
</comment>
<accession>A0A927D0A1</accession>
<dbReference type="RefSeq" id="WP_190999825.1">
    <property type="nucleotide sequence ID" value="NZ_JACXSI010000066.1"/>
</dbReference>
<dbReference type="AlphaFoldDB" id="A0A927D0A1"/>
<feature type="coiled-coil region" evidence="1">
    <location>
        <begin position="9"/>
        <end position="43"/>
    </location>
</feature>
<dbReference type="InterPro" id="IPR019673">
    <property type="entry name" value="Spore_germination_GerPC"/>
</dbReference>
<dbReference type="Proteomes" id="UP000602076">
    <property type="component" value="Unassembled WGS sequence"/>
</dbReference>
<sequence length="208" mass="24430">MQHDFYTYVIEMKKYLEKQEQRILTLESEISSLRAKIQQITNQRSVTIEKIEYKFDQLKIEKLDGTLNIGVNPGEVEEFVDSTVNNMSSSTSAAFTTEQREMVSSQITAEVTAFIDRELSELIEQHETQTGARFEGQYDNFIREDLFKQLPERIEFYLNHHPYNKNIEQANEYTEKIIEQIKTDISQAIYHFLQNVQQGMNTVIKENV</sequence>
<evidence type="ECO:0000256" key="1">
    <source>
        <dbReference type="SAM" id="Coils"/>
    </source>
</evidence>
<name>A0A927D0A1_9BACI</name>
<gene>
    <name evidence="2" type="ORF">IEO70_18350</name>
</gene>
<evidence type="ECO:0000313" key="2">
    <source>
        <dbReference type="EMBL" id="MBD3110291.1"/>
    </source>
</evidence>